<dbReference type="InterPro" id="IPR000847">
    <property type="entry name" value="LysR_HTH_N"/>
</dbReference>
<evidence type="ECO:0000256" key="3">
    <source>
        <dbReference type="ARBA" id="ARBA00023125"/>
    </source>
</evidence>
<proteinExistence type="inferred from homology"/>
<sequence>MEIRVLRYFIAVVQEGSISAAAKFLHLSQPTLSRQLRELEEELGVVLFDRGNRYITLTEKGAFFLQQAREIITLVDKTSSNLQTDAISGDVYIGCGESEAVKMITDVYTDILETHSDVRLHLFSGNSEQLGEKMDRGLLDFSFVIGRIDQSKHDFIKLAKQDQWGVLMRKDNPLSSKKSIRKEELSSLPLIISNQPRASEEISNWLLHDVFDLRIIATYNLLYNASLLVQSGAGFAICLDGILNTTGESPLCFRPLDPPLLADLAIIWKKHKPLSQAAKLFLSELKKVTSTHKNAL</sequence>
<keyword evidence="3" id="KW-0238">DNA-binding</keyword>
<keyword evidence="4" id="KW-0804">Transcription</keyword>
<comment type="caution">
    <text evidence="6">The sequence shown here is derived from an EMBL/GenBank/DDBJ whole genome shotgun (WGS) entry which is preliminary data.</text>
</comment>
<evidence type="ECO:0000256" key="4">
    <source>
        <dbReference type="ARBA" id="ARBA00023163"/>
    </source>
</evidence>
<dbReference type="Pfam" id="PF00126">
    <property type="entry name" value="HTH_1"/>
    <property type="match status" value="1"/>
</dbReference>
<dbReference type="AlphaFoldDB" id="A0A841YFC5"/>
<comment type="similarity">
    <text evidence="1">Belongs to the LysR transcriptional regulatory family.</text>
</comment>
<dbReference type="RefSeq" id="WP_007544605.1">
    <property type="nucleotide sequence ID" value="NZ_JAARPY010000009.1"/>
</dbReference>
<dbReference type="GO" id="GO:0005829">
    <property type="term" value="C:cytosol"/>
    <property type="evidence" value="ECO:0007669"/>
    <property type="project" value="TreeGrafter"/>
</dbReference>
<dbReference type="InterPro" id="IPR036390">
    <property type="entry name" value="WH_DNA-bd_sf"/>
</dbReference>
<dbReference type="Proteomes" id="UP000571128">
    <property type="component" value="Unassembled WGS sequence"/>
</dbReference>
<dbReference type="CDD" id="cd05466">
    <property type="entry name" value="PBP2_LTTR_substrate"/>
    <property type="match status" value="1"/>
</dbReference>
<dbReference type="PROSITE" id="PS50931">
    <property type="entry name" value="HTH_LYSR"/>
    <property type="match status" value="1"/>
</dbReference>
<dbReference type="PRINTS" id="PR00039">
    <property type="entry name" value="HTHLYSR"/>
</dbReference>
<keyword evidence="2" id="KW-0805">Transcription regulation</keyword>
<dbReference type="Gene3D" id="3.40.190.290">
    <property type="match status" value="1"/>
</dbReference>
<dbReference type="FunFam" id="1.10.10.10:FF:000001">
    <property type="entry name" value="LysR family transcriptional regulator"/>
    <property type="match status" value="1"/>
</dbReference>
<dbReference type="EMBL" id="JAARPY010000009">
    <property type="protein sequence ID" value="MBC1399085.1"/>
    <property type="molecule type" value="Genomic_DNA"/>
</dbReference>
<evidence type="ECO:0000256" key="2">
    <source>
        <dbReference type="ARBA" id="ARBA00023015"/>
    </source>
</evidence>
<feature type="domain" description="HTH lysR-type" evidence="5">
    <location>
        <begin position="1"/>
        <end position="58"/>
    </location>
</feature>
<dbReference type="SUPFAM" id="SSF46785">
    <property type="entry name" value="Winged helix' DNA-binding domain"/>
    <property type="match status" value="1"/>
</dbReference>
<dbReference type="InterPro" id="IPR050950">
    <property type="entry name" value="HTH-type_LysR_regulators"/>
</dbReference>
<dbReference type="Pfam" id="PF03466">
    <property type="entry name" value="LysR_substrate"/>
    <property type="match status" value="1"/>
</dbReference>
<reference evidence="6 7" key="1">
    <citation type="submission" date="2020-03" db="EMBL/GenBank/DDBJ databases">
        <title>Soil Listeria distribution.</title>
        <authorList>
            <person name="Liao J."/>
            <person name="Wiedmann M."/>
        </authorList>
    </citation>
    <scope>NUCLEOTIDE SEQUENCE [LARGE SCALE GENOMIC DNA]</scope>
    <source>
        <strain evidence="6 7">FSL L7-1645</strain>
    </source>
</reference>
<gene>
    <name evidence="6" type="ORF">HB844_09415</name>
</gene>
<dbReference type="SUPFAM" id="SSF53850">
    <property type="entry name" value="Periplasmic binding protein-like II"/>
    <property type="match status" value="1"/>
</dbReference>
<evidence type="ECO:0000313" key="6">
    <source>
        <dbReference type="EMBL" id="MBC1399085.1"/>
    </source>
</evidence>
<dbReference type="PANTHER" id="PTHR30419">
    <property type="entry name" value="HTH-TYPE TRANSCRIPTIONAL REGULATOR YBHD"/>
    <property type="match status" value="1"/>
</dbReference>
<evidence type="ECO:0000313" key="7">
    <source>
        <dbReference type="Proteomes" id="UP000571128"/>
    </source>
</evidence>
<dbReference type="PANTHER" id="PTHR30419:SF8">
    <property type="entry name" value="NITROGEN ASSIMILATION TRANSCRIPTIONAL ACTIVATOR-RELATED"/>
    <property type="match status" value="1"/>
</dbReference>
<dbReference type="InterPro" id="IPR005119">
    <property type="entry name" value="LysR_subst-bd"/>
</dbReference>
<dbReference type="Gene3D" id="1.10.10.10">
    <property type="entry name" value="Winged helix-like DNA-binding domain superfamily/Winged helix DNA-binding domain"/>
    <property type="match status" value="1"/>
</dbReference>
<protein>
    <submittedName>
        <fullName evidence="6">LysR family transcriptional regulator</fullName>
    </submittedName>
</protein>
<dbReference type="GO" id="GO:0003677">
    <property type="term" value="F:DNA binding"/>
    <property type="evidence" value="ECO:0007669"/>
    <property type="project" value="UniProtKB-KW"/>
</dbReference>
<dbReference type="GO" id="GO:0003700">
    <property type="term" value="F:DNA-binding transcription factor activity"/>
    <property type="evidence" value="ECO:0007669"/>
    <property type="project" value="InterPro"/>
</dbReference>
<evidence type="ECO:0000256" key="1">
    <source>
        <dbReference type="ARBA" id="ARBA00009437"/>
    </source>
</evidence>
<organism evidence="6 7">
    <name type="scientific">Listeria fleischmannii</name>
    <dbReference type="NCBI Taxonomy" id="1069827"/>
    <lineage>
        <taxon>Bacteria</taxon>
        <taxon>Bacillati</taxon>
        <taxon>Bacillota</taxon>
        <taxon>Bacilli</taxon>
        <taxon>Bacillales</taxon>
        <taxon>Listeriaceae</taxon>
        <taxon>Listeria</taxon>
    </lineage>
</organism>
<dbReference type="InterPro" id="IPR036388">
    <property type="entry name" value="WH-like_DNA-bd_sf"/>
</dbReference>
<evidence type="ECO:0000259" key="5">
    <source>
        <dbReference type="PROSITE" id="PS50931"/>
    </source>
</evidence>
<name>A0A841YFC5_9LIST</name>
<accession>A0A841YFC5</accession>